<accession>A0A0G1P2B4</accession>
<dbReference type="EMBL" id="LCKF01000038">
    <property type="protein sequence ID" value="KKT90504.1"/>
    <property type="molecule type" value="Genomic_DNA"/>
</dbReference>
<comment type="caution">
    <text evidence="2">The sequence shown here is derived from an EMBL/GenBank/DDBJ whole genome shotgun (WGS) entry which is preliminary data.</text>
</comment>
<reference evidence="2 3" key="1">
    <citation type="journal article" date="2015" name="Nature">
        <title>rRNA introns, odd ribosomes, and small enigmatic genomes across a large radiation of phyla.</title>
        <authorList>
            <person name="Brown C.T."/>
            <person name="Hug L.A."/>
            <person name="Thomas B.C."/>
            <person name="Sharon I."/>
            <person name="Castelle C.J."/>
            <person name="Singh A."/>
            <person name="Wilkins M.J."/>
            <person name="Williams K.H."/>
            <person name="Banfield J.F."/>
        </authorList>
    </citation>
    <scope>NUCLEOTIDE SEQUENCE [LARGE SCALE GENOMIC DNA]</scope>
</reference>
<dbReference type="AlphaFoldDB" id="A0A0G1P2B4"/>
<protein>
    <recommendedName>
        <fullName evidence="4">DUF5673 domain-containing protein</fullName>
    </recommendedName>
</protein>
<organism evidence="2 3">
    <name type="scientific">Candidatus Jorgensenbacteria bacterium GW2011_GWA2_45_13</name>
    <dbReference type="NCBI Taxonomy" id="1618662"/>
    <lineage>
        <taxon>Bacteria</taxon>
        <taxon>Candidatus Joergenseniibacteriota</taxon>
    </lineage>
</organism>
<keyword evidence="1" id="KW-0472">Membrane</keyword>
<keyword evidence="1" id="KW-0812">Transmembrane</keyword>
<evidence type="ECO:0000256" key="1">
    <source>
        <dbReference type="SAM" id="Phobius"/>
    </source>
</evidence>
<evidence type="ECO:0000313" key="2">
    <source>
        <dbReference type="EMBL" id="KKT90504.1"/>
    </source>
</evidence>
<sequence>MRPSEKKKESFIAPEKEEITWRAAEYEYTEKTLTWFIVVGIVVLVIAITSLLSHNFFFAIFALLACGVIFLFARRRPDVLDFSVGERGVFAGEKLSLSFDEIEHFSIYSHQGHLDELILKKRSIVNPLVRIPLDSQTGEKVRVFLKGKMEEVEFQESLIDIISDRLGF</sequence>
<evidence type="ECO:0000313" key="3">
    <source>
        <dbReference type="Proteomes" id="UP000033966"/>
    </source>
</evidence>
<dbReference type="Proteomes" id="UP000033966">
    <property type="component" value="Unassembled WGS sequence"/>
</dbReference>
<feature type="transmembrane region" description="Helical" evidence="1">
    <location>
        <begin position="56"/>
        <end position="73"/>
    </location>
</feature>
<evidence type="ECO:0008006" key="4">
    <source>
        <dbReference type="Google" id="ProtNLM"/>
    </source>
</evidence>
<keyword evidence="1" id="KW-1133">Transmembrane helix</keyword>
<feature type="transmembrane region" description="Helical" evidence="1">
    <location>
        <begin position="32"/>
        <end position="50"/>
    </location>
</feature>
<gene>
    <name evidence="2" type="ORF">UW92_C0038G0009</name>
</gene>
<proteinExistence type="predicted"/>
<name>A0A0G1P2B4_9BACT</name>